<feature type="transmembrane region" description="Helical" evidence="5">
    <location>
        <begin position="39"/>
        <end position="63"/>
    </location>
</feature>
<evidence type="ECO:0000256" key="3">
    <source>
        <dbReference type="ARBA" id="ARBA00022989"/>
    </source>
</evidence>
<accession>A0A1F7X9Z6</accession>
<comment type="caution">
    <text evidence="7">The sequence shown here is derived from an EMBL/GenBank/DDBJ whole genome shotgun (WGS) entry which is preliminary data.</text>
</comment>
<feature type="transmembrane region" description="Helical" evidence="5">
    <location>
        <begin position="305"/>
        <end position="322"/>
    </location>
</feature>
<feature type="transmembrane region" description="Helical" evidence="5">
    <location>
        <begin position="211"/>
        <end position="232"/>
    </location>
</feature>
<dbReference type="GO" id="GO:0006874">
    <property type="term" value="P:intracellular calcium ion homeostasis"/>
    <property type="evidence" value="ECO:0007669"/>
    <property type="project" value="TreeGrafter"/>
</dbReference>
<dbReference type="PANTHER" id="PTHR10846:SF8">
    <property type="entry name" value="INNER MEMBRANE PROTEIN YRBG"/>
    <property type="match status" value="1"/>
</dbReference>
<feature type="transmembrane region" description="Helical" evidence="5">
    <location>
        <begin position="184"/>
        <end position="205"/>
    </location>
</feature>
<dbReference type="InterPro" id="IPR004481">
    <property type="entry name" value="K/Na/Ca-exchanger"/>
</dbReference>
<organism evidence="7 8">
    <name type="scientific">Candidatus Woesebacteria bacterium RBG_16_39_8b</name>
    <dbReference type="NCBI Taxonomy" id="1802482"/>
    <lineage>
        <taxon>Bacteria</taxon>
        <taxon>Candidatus Woeseibacteriota</taxon>
    </lineage>
</organism>
<protein>
    <recommendedName>
        <fullName evidence="6">Sodium/calcium exchanger membrane region domain-containing protein</fullName>
    </recommendedName>
</protein>
<dbReference type="InterPro" id="IPR044880">
    <property type="entry name" value="NCX_ion-bd_dom_sf"/>
</dbReference>
<feature type="transmembrane region" description="Helical" evidence="5">
    <location>
        <begin position="69"/>
        <end position="94"/>
    </location>
</feature>
<dbReference type="EMBL" id="MGFU01000050">
    <property type="protein sequence ID" value="OGM11842.1"/>
    <property type="molecule type" value="Genomic_DNA"/>
</dbReference>
<dbReference type="InterPro" id="IPR004837">
    <property type="entry name" value="NaCa_Exmemb"/>
</dbReference>
<evidence type="ECO:0000256" key="5">
    <source>
        <dbReference type="SAM" id="Phobius"/>
    </source>
</evidence>
<dbReference type="PANTHER" id="PTHR10846">
    <property type="entry name" value="SODIUM/POTASSIUM/CALCIUM EXCHANGER"/>
    <property type="match status" value="1"/>
</dbReference>
<evidence type="ECO:0000256" key="1">
    <source>
        <dbReference type="ARBA" id="ARBA00004141"/>
    </source>
</evidence>
<sequence length="323" mass="35287">MVYLEIVILVLFSFVLIKSADTVVYALRGINSRMGTGVFALSAIILAVGTSLPELFVGVTSALEGSSELTFGVVIGSNIANIALIGGVTALIVGKVNIHGDYLKKDFLIAIVAGMLPVIFILDGSLGRVDGLILLSLYAAYLARFFKTKFAEISQEHKKESYFFRFLREIQFIERGIKHDAVKLFFGVAVLLFSADVIVKSSIAIANGFGISVFVIGLIVIAIGTSLPELAFSLRSLEDHEPSMFFGNILGSTVINSTLILGLTSFIYPIRIGSLDKYLEAVITFLVASIVLWSFVRTKHRLDRWEAAVLIIIYLIFVTLEFS</sequence>
<dbReference type="Proteomes" id="UP000179013">
    <property type="component" value="Unassembled WGS sequence"/>
</dbReference>
<feature type="transmembrane region" description="Helical" evidence="5">
    <location>
        <begin position="6"/>
        <end position="27"/>
    </location>
</feature>
<feature type="transmembrane region" description="Helical" evidence="5">
    <location>
        <begin position="128"/>
        <end position="146"/>
    </location>
</feature>
<evidence type="ECO:0000256" key="4">
    <source>
        <dbReference type="ARBA" id="ARBA00023136"/>
    </source>
</evidence>
<dbReference type="Pfam" id="PF01699">
    <property type="entry name" value="Na_Ca_ex"/>
    <property type="match status" value="2"/>
</dbReference>
<feature type="domain" description="Sodium/calcium exchanger membrane region" evidence="6">
    <location>
        <begin position="6"/>
        <end position="146"/>
    </location>
</feature>
<keyword evidence="3 5" id="KW-1133">Transmembrane helix</keyword>
<feature type="transmembrane region" description="Helical" evidence="5">
    <location>
        <begin position="244"/>
        <end position="266"/>
    </location>
</feature>
<dbReference type="GO" id="GO:0008273">
    <property type="term" value="F:calcium, potassium:sodium antiporter activity"/>
    <property type="evidence" value="ECO:0007669"/>
    <property type="project" value="TreeGrafter"/>
</dbReference>
<evidence type="ECO:0000259" key="6">
    <source>
        <dbReference type="Pfam" id="PF01699"/>
    </source>
</evidence>
<feature type="transmembrane region" description="Helical" evidence="5">
    <location>
        <begin position="278"/>
        <end position="296"/>
    </location>
</feature>
<keyword evidence="4 5" id="KW-0472">Membrane</keyword>
<proteinExistence type="predicted"/>
<keyword evidence="2 5" id="KW-0812">Transmembrane</keyword>
<name>A0A1F7X9Z6_9BACT</name>
<dbReference type="GO" id="GO:0005262">
    <property type="term" value="F:calcium channel activity"/>
    <property type="evidence" value="ECO:0007669"/>
    <property type="project" value="TreeGrafter"/>
</dbReference>
<comment type="subcellular location">
    <subcellularLocation>
        <location evidence="1">Membrane</location>
        <topology evidence="1">Multi-pass membrane protein</topology>
    </subcellularLocation>
</comment>
<dbReference type="AlphaFoldDB" id="A0A1F7X9Z6"/>
<dbReference type="NCBIfam" id="TIGR00367">
    <property type="entry name" value="calcium/sodium antiporter"/>
    <property type="match status" value="1"/>
</dbReference>
<gene>
    <name evidence="7" type="ORF">A2V80_03730</name>
</gene>
<dbReference type="Gene3D" id="1.20.1420.30">
    <property type="entry name" value="NCX, central ion-binding region"/>
    <property type="match status" value="1"/>
</dbReference>
<feature type="domain" description="Sodium/calcium exchanger membrane region" evidence="6">
    <location>
        <begin position="184"/>
        <end position="320"/>
    </location>
</feature>
<evidence type="ECO:0000313" key="7">
    <source>
        <dbReference type="EMBL" id="OGM11842.1"/>
    </source>
</evidence>
<evidence type="ECO:0000313" key="8">
    <source>
        <dbReference type="Proteomes" id="UP000179013"/>
    </source>
</evidence>
<evidence type="ECO:0000256" key="2">
    <source>
        <dbReference type="ARBA" id="ARBA00022692"/>
    </source>
</evidence>
<reference evidence="7 8" key="1">
    <citation type="journal article" date="2016" name="Nat. Commun.">
        <title>Thousands of microbial genomes shed light on interconnected biogeochemical processes in an aquifer system.</title>
        <authorList>
            <person name="Anantharaman K."/>
            <person name="Brown C.T."/>
            <person name="Hug L.A."/>
            <person name="Sharon I."/>
            <person name="Castelle C.J."/>
            <person name="Probst A.J."/>
            <person name="Thomas B.C."/>
            <person name="Singh A."/>
            <person name="Wilkins M.J."/>
            <person name="Karaoz U."/>
            <person name="Brodie E.L."/>
            <person name="Williams K.H."/>
            <person name="Hubbard S.S."/>
            <person name="Banfield J.F."/>
        </authorList>
    </citation>
    <scope>NUCLEOTIDE SEQUENCE [LARGE SCALE GENOMIC DNA]</scope>
</reference>
<dbReference type="GO" id="GO:0005886">
    <property type="term" value="C:plasma membrane"/>
    <property type="evidence" value="ECO:0007669"/>
    <property type="project" value="TreeGrafter"/>
</dbReference>
<feature type="transmembrane region" description="Helical" evidence="5">
    <location>
        <begin position="106"/>
        <end position="122"/>
    </location>
</feature>